<keyword evidence="2" id="KW-1133">Transmembrane helix</keyword>
<sequence>MSGRSPFGRLRRRDRCRSGGAAPRVRAYGDEAGPALPWGTLLLVCLVSLAIGTLAAAVPARRAAALSPLEAVAQS</sequence>
<keyword evidence="2" id="KW-0812">Transmembrane</keyword>
<evidence type="ECO:0000256" key="2">
    <source>
        <dbReference type="SAM" id="Phobius"/>
    </source>
</evidence>
<feature type="transmembrane region" description="Helical" evidence="2">
    <location>
        <begin position="35"/>
        <end position="58"/>
    </location>
</feature>
<dbReference type="Proteomes" id="UP000829494">
    <property type="component" value="Chromosome"/>
</dbReference>
<name>A0ABY3ZAX3_STRRM</name>
<evidence type="ECO:0000256" key="1">
    <source>
        <dbReference type="SAM" id="MobiDB-lite"/>
    </source>
</evidence>
<gene>
    <name evidence="3" type="ORF">SRIMR7_35505</name>
</gene>
<evidence type="ECO:0000313" key="3">
    <source>
        <dbReference type="EMBL" id="UNZ07475.1"/>
    </source>
</evidence>
<organism evidence="3 4">
    <name type="scientific">Streptomyces rimosus subsp. rimosus</name>
    <dbReference type="NCBI Taxonomy" id="132474"/>
    <lineage>
        <taxon>Bacteria</taxon>
        <taxon>Bacillati</taxon>
        <taxon>Actinomycetota</taxon>
        <taxon>Actinomycetes</taxon>
        <taxon>Kitasatosporales</taxon>
        <taxon>Streptomycetaceae</taxon>
        <taxon>Streptomyces</taxon>
    </lineage>
</organism>
<evidence type="ECO:0000313" key="4">
    <source>
        <dbReference type="Proteomes" id="UP000829494"/>
    </source>
</evidence>
<feature type="region of interest" description="Disordered" evidence="1">
    <location>
        <begin position="1"/>
        <end position="21"/>
    </location>
</feature>
<protein>
    <recommendedName>
        <fullName evidence="5">ABC transporter permease</fullName>
    </recommendedName>
</protein>
<proteinExistence type="predicted"/>
<accession>A0ABY3ZAX3</accession>
<evidence type="ECO:0008006" key="5">
    <source>
        <dbReference type="Google" id="ProtNLM"/>
    </source>
</evidence>
<dbReference type="EMBL" id="CP094298">
    <property type="protein sequence ID" value="UNZ07475.1"/>
    <property type="molecule type" value="Genomic_DNA"/>
</dbReference>
<keyword evidence="4" id="KW-1185">Reference proteome</keyword>
<keyword evidence="2" id="KW-0472">Membrane</keyword>
<reference evidence="3 4" key="1">
    <citation type="submission" date="2022-03" db="EMBL/GenBank/DDBJ databases">
        <title>Complete genome of Streptomyces rimosus ssp. rimosus R7 (=ATCC 10970).</title>
        <authorList>
            <person name="Beganovic S."/>
            <person name="Ruckert C."/>
            <person name="Busche T."/>
            <person name="Kalinowski J."/>
            <person name="Wittmann C."/>
        </authorList>
    </citation>
    <scope>NUCLEOTIDE SEQUENCE [LARGE SCALE GENOMIC DNA]</scope>
    <source>
        <strain evidence="3 4">R7</strain>
    </source>
</reference>